<feature type="transmembrane region" description="Helical" evidence="2">
    <location>
        <begin position="39"/>
        <end position="59"/>
    </location>
</feature>
<dbReference type="EMBL" id="ML213621">
    <property type="protein sequence ID" value="TFK35422.1"/>
    <property type="molecule type" value="Genomic_DNA"/>
</dbReference>
<feature type="compositionally biased region" description="Polar residues" evidence="1">
    <location>
        <begin position="376"/>
        <end position="386"/>
    </location>
</feature>
<feature type="compositionally biased region" description="Gly residues" evidence="1">
    <location>
        <begin position="242"/>
        <end position="251"/>
    </location>
</feature>
<evidence type="ECO:0000313" key="4">
    <source>
        <dbReference type="Proteomes" id="UP000308652"/>
    </source>
</evidence>
<dbReference type="STRING" id="68775.A0A5C3LRN4"/>
<dbReference type="AlphaFoldDB" id="A0A5C3LRN4"/>
<evidence type="ECO:0000256" key="1">
    <source>
        <dbReference type="SAM" id="MobiDB-lite"/>
    </source>
</evidence>
<feature type="compositionally biased region" description="Acidic residues" evidence="1">
    <location>
        <begin position="415"/>
        <end position="425"/>
    </location>
</feature>
<organism evidence="3 4">
    <name type="scientific">Crucibulum laeve</name>
    <dbReference type="NCBI Taxonomy" id="68775"/>
    <lineage>
        <taxon>Eukaryota</taxon>
        <taxon>Fungi</taxon>
        <taxon>Dikarya</taxon>
        <taxon>Basidiomycota</taxon>
        <taxon>Agaricomycotina</taxon>
        <taxon>Agaricomycetes</taxon>
        <taxon>Agaricomycetidae</taxon>
        <taxon>Agaricales</taxon>
        <taxon>Agaricineae</taxon>
        <taxon>Nidulariaceae</taxon>
        <taxon>Crucibulum</taxon>
    </lineage>
</organism>
<sequence length="436" mass="44026">MLPFLLVHLLGKSRGLVHLLAMVAPDPFLHAFFQNTGAVAGVFTVVGLIVLAVVIALITNGIRRRRAKKFDDEIEAEAAAAAAATAPAFLDDDDDPYGPGGFRGGYGGGAYAAGGAAGAYGASRGGGGGYGDQGGGGGGGYANDPYSDVSSHGTYAQPAMSTGHGETYGMRELSHAPGPGEIFDPYTAGAAGLAGAGAAGIGVARARSMRDGGYAAGLQEGASPYPAFAGPSGPSHPPGQDGYTGGAGNGFRGPGSAEFDLLEAAGIVPGVGAGAGLVRGKSQYSPGGSPQQGQQQPPYQDLNRSRSLGSNELYNTTPSPQAYPPTAQPTYPQAKPQGQAPTATTPESYAAHYEPGYQSNNGDEDAYGGYVDERAPSNSGHAGNATSSQGHGGQGQRQSTLPNPFSADARGRVDEYDESSGDEDEVPRRVLKVANE</sequence>
<protein>
    <submittedName>
        <fullName evidence="3">Uncharacterized protein</fullName>
    </submittedName>
</protein>
<feature type="region of interest" description="Disordered" evidence="1">
    <location>
        <begin position="275"/>
        <end position="436"/>
    </location>
</feature>
<evidence type="ECO:0000256" key="2">
    <source>
        <dbReference type="SAM" id="Phobius"/>
    </source>
</evidence>
<keyword evidence="4" id="KW-1185">Reference proteome</keyword>
<proteinExistence type="predicted"/>
<name>A0A5C3LRN4_9AGAR</name>
<gene>
    <name evidence="3" type="ORF">BDQ12DRAFT_668516</name>
</gene>
<feature type="region of interest" description="Disordered" evidence="1">
    <location>
        <begin position="141"/>
        <end position="176"/>
    </location>
</feature>
<accession>A0A5C3LRN4</accession>
<reference evidence="3 4" key="1">
    <citation type="journal article" date="2019" name="Nat. Ecol. Evol.">
        <title>Megaphylogeny resolves global patterns of mushroom evolution.</title>
        <authorList>
            <person name="Varga T."/>
            <person name="Krizsan K."/>
            <person name="Foldi C."/>
            <person name="Dima B."/>
            <person name="Sanchez-Garcia M."/>
            <person name="Sanchez-Ramirez S."/>
            <person name="Szollosi G.J."/>
            <person name="Szarkandi J.G."/>
            <person name="Papp V."/>
            <person name="Albert L."/>
            <person name="Andreopoulos W."/>
            <person name="Angelini C."/>
            <person name="Antonin V."/>
            <person name="Barry K.W."/>
            <person name="Bougher N.L."/>
            <person name="Buchanan P."/>
            <person name="Buyck B."/>
            <person name="Bense V."/>
            <person name="Catcheside P."/>
            <person name="Chovatia M."/>
            <person name="Cooper J."/>
            <person name="Damon W."/>
            <person name="Desjardin D."/>
            <person name="Finy P."/>
            <person name="Geml J."/>
            <person name="Haridas S."/>
            <person name="Hughes K."/>
            <person name="Justo A."/>
            <person name="Karasinski D."/>
            <person name="Kautmanova I."/>
            <person name="Kiss B."/>
            <person name="Kocsube S."/>
            <person name="Kotiranta H."/>
            <person name="LaButti K.M."/>
            <person name="Lechner B.E."/>
            <person name="Liimatainen K."/>
            <person name="Lipzen A."/>
            <person name="Lukacs Z."/>
            <person name="Mihaltcheva S."/>
            <person name="Morgado L.N."/>
            <person name="Niskanen T."/>
            <person name="Noordeloos M.E."/>
            <person name="Ohm R.A."/>
            <person name="Ortiz-Santana B."/>
            <person name="Ovrebo C."/>
            <person name="Racz N."/>
            <person name="Riley R."/>
            <person name="Savchenko A."/>
            <person name="Shiryaev A."/>
            <person name="Soop K."/>
            <person name="Spirin V."/>
            <person name="Szebenyi C."/>
            <person name="Tomsovsky M."/>
            <person name="Tulloss R.E."/>
            <person name="Uehling J."/>
            <person name="Grigoriev I.V."/>
            <person name="Vagvolgyi C."/>
            <person name="Papp T."/>
            <person name="Martin F.M."/>
            <person name="Miettinen O."/>
            <person name="Hibbett D.S."/>
            <person name="Nagy L.G."/>
        </authorList>
    </citation>
    <scope>NUCLEOTIDE SEQUENCE [LARGE SCALE GENOMIC DNA]</scope>
    <source>
        <strain evidence="3 4">CBS 166.37</strain>
    </source>
</reference>
<evidence type="ECO:0000313" key="3">
    <source>
        <dbReference type="EMBL" id="TFK35422.1"/>
    </source>
</evidence>
<keyword evidence="2" id="KW-0812">Transmembrane</keyword>
<feature type="region of interest" description="Disordered" evidence="1">
    <location>
        <begin position="225"/>
        <end position="251"/>
    </location>
</feature>
<keyword evidence="2" id="KW-1133">Transmembrane helix</keyword>
<keyword evidence="2" id="KW-0472">Membrane</keyword>
<feature type="compositionally biased region" description="Low complexity" evidence="1">
    <location>
        <begin position="278"/>
        <end position="300"/>
    </location>
</feature>
<feature type="compositionally biased region" description="Polar residues" evidence="1">
    <location>
        <begin position="305"/>
        <end position="320"/>
    </location>
</feature>
<dbReference type="OrthoDB" id="3068832at2759"/>
<dbReference type="Proteomes" id="UP000308652">
    <property type="component" value="Unassembled WGS sequence"/>
</dbReference>